<dbReference type="PANTHER" id="PTHR12526:SF622">
    <property type="entry name" value="GLYCOSYLTRANSFERASE (GROUP I)"/>
    <property type="match status" value="1"/>
</dbReference>
<evidence type="ECO:0000313" key="3">
    <source>
        <dbReference type="EMBL" id="TNV09771.1"/>
    </source>
</evidence>
<protein>
    <submittedName>
        <fullName evidence="3">Glycosyltransferase family 4 protein</fullName>
    </submittedName>
</protein>
<name>A0ABY2Y112_9HYPH</name>
<keyword evidence="4" id="KW-1185">Reference proteome</keyword>
<organism evidence="3 4">
    <name type="scientific">Ochrobactrum teleogrylli</name>
    <dbReference type="NCBI Taxonomy" id="2479765"/>
    <lineage>
        <taxon>Bacteria</taxon>
        <taxon>Pseudomonadati</taxon>
        <taxon>Pseudomonadota</taxon>
        <taxon>Alphaproteobacteria</taxon>
        <taxon>Hyphomicrobiales</taxon>
        <taxon>Brucellaceae</taxon>
        <taxon>Brucella/Ochrobactrum group</taxon>
        <taxon>Ochrobactrum</taxon>
    </lineage>
</organism>
<dbReference type="InterPro" id="IPR001296">
    <property type="entry name" value="Glyco_trans_1"/>
</dbReference>
<comment type="caution">
    <text evidence="3">The sequence shown here is derived from an EMBL/GenBank/DDBJ whole genome shotgun (WGS) entry which is preliminary data.</text>
</comment>
<evidence type="ECO:0000259" key="2">
    <source>
        <dbReference type="Pfam" id="PF13579"/>
    </source>
</evidence>
<sequence>MRILIVSQYFWPESFVINDLALSLARQGHKITVVTGKPNYPSGQIADGYTLSGIDRDVFAGCVEVIRVPIRPRGRAGAIALSLNYLSFVVSGLLRFPSLLRGRAFDAVLFFGVSPLTAAIPATVIARQKKAHLALWIQDIWPESLSATGFVNSRLALWLVGRMMRMIYSQADTLLLQSAAFEQPVAEHADREKFVYFPNPAPAVENVDHLLPLELEVNFQDCFPIVFAGNLGRAQSIETILEAACHLRDHPQIRFVIIGTGSEADRLRQLIVSRGLHNICMTGQVERSLMPAVFQRAGALLVTLKNEPVLRTVVPSKVQAYMQAGKPIVGALNGEGANIIKTAGCGLVVEAEDGLGLVKSIMTLYSMPEQKRVEIGLAGRQYFETHFEAGNAAIRLIKILETRIGARQSD</sequence>
<feature type="domain" description="Glycosyl transferase family 1" evidence="1">
    <location>
        <begin position="225"/>
        <end position="380"/>
    </location>
</feature>
<dbReference type="InterPro" id="IPR028098">
    <property type="entry name" value="Glyco_trans_4-like_N"/>
</dbReference>
<dbReference type="Pfam" id="PF13579">
    <property type="entry name" value="Glyco_trans_4_4"/>
    <property type="match status" value="1"/>
</dbReference>
<gene>
    <name evidence="3" type="ORF">FIC94_21595</name>
</gene>
<evidence type="ECO:0000259" key="1">
    <source>
        <dbReference type="Pfam" id="PF00534"/>
    </source>
</evidence>
<dbReference type="CDD" id="cd03794">
    <property type="entry name" value="GT4_WbuB-like"/>
    <property type="match status" value="1"/>
</dbReference>
<feature type="domain" description="Glycosyltransferase subfamily 4-like N-terminal" evidence="2">
    <location>
        <begin position="17"/>
        <end position="199"/>
    </location>
</feature>
<dbReference type="Proteomes" id="UP000312784">
    <property type="component" value="Unassembled WGS sequence"/>
</dbReference>
<dbReference type="RefSeq" id="WP_140026376.1">
    <property type="nucleotide sequence ID" value="NZ_JBHUFG010000040.1"/>
</dbReference>
<evidence type="ECO:0000313" key="4">
    <source>
        <dbReference type="Proteomes" id="UP000312784"/>
    </source>
</evidence>
<dbReference type="PANTHER" id="PTHR12526">
    <property type="entry name" value="GLYCOSYLTRANSFERASE"/>
    <property type="match status" value="1"/>
</dbReference>
<reference evidence="3 4" key="1">
    <citation type="submission" date="2019-06" db="EMBL/GenBank/DDBJ databases">
        <title>Ochrobactrum cricket sp.nov., isolated from the insect Teleogryllus occipitalis living in deserted cropland.</title>
        <authorList>
            <person name="Hu M."/>
        </authorList>
    </citation>
    <scope>NUCLEOTIDE SEQUENCE [LARGE SCALE GENOMIC DNA]</scope>
    <source>
        <strain evidence="3 4">LCB8</strain>
    </source>
</reference>
<dbReference type="Gene3D" id="3.40.50.2000">
    <property type="entry name" value="Glycogen Phosphorylase B"/>
    <property type="match status" value="2"/>
</dbReference>
<proteinExistence type="predicted"/>
<dbReference type="EMBL" id="VEWL01000023">
    <property type="protein sequence ID" value="TNV09771.1"/>
    <property type="molecule type" value="Genomic_DNA"/>
</dbReference>
<dbReference type="SUPFAM" id="SSF53756">
    <property type="entry name" value="UDP-Glycosyltransferase/glycogen phosphorylase"/>
    <property type="match status" value="1"/>
</dbReference>
<dbReference type="Pfam" id="PF00534">
    <property type="entry name" value="Glycos_transf_1"/>
    <property type="match status" value="1"/>
</dbReference>
<accession>A0ABY2Y112</accession>